<accession>A0ABR7J8V2</accession>
<evidence type="ECO:0000313" key="2">
    <source>
        <dbReference type="Proteomes" id="UP000629963"/>
    </source>
</evidence>
<evidence type="ECO:0000313" key="1">
    <source>
        <dbReference type="EMBL" id="MBC5841961.1"/>
    </source>
</evidence>
<comment type="caution">
    <text evidence="1">The sequence shown here is derived from an EMBL/GenBank/DDBJ whole genome shotgun (WGS) entry which is preliminary data.</text>
</comment>
<dbReference type="EMBL" id="JACRUJ010000003">
    <property type="protein sequence ID" value="MBC5841961.1"/>
    <property type="molecule type" value="Genomic_DNA"/>
</dbReference>
<dbReference type="PANTHER" id="PTHR33639:SF2">
    <property type="entry name" value="DUF393 DOMAIN-CONTAINING PROTEIN"/>
    <property type="match status" value="1"/>
</dbReference>
<gene>
    <name evidence="1" type="ORF">H8R23_11130</name>
</gene>
<organism evidence="1 2">
    <name type="scientific">Flavobacterium kayseriense</name>
    <dbReference type="NCBI Taxonomy" id="2764714"/>
    <lineage>
        <taxon>Bacteria</taxon>
        <taxon>Pseudomonadati</taxon>
        <taxon>Bacteroidota</taxon>
        <taxon>Flavobacteriia</taxon>
        <taxon>Flavobacteriales</taxon>
        <taxon>Flavobacteriaceae</taxon>
        <taxon>Flavobacterium</taxon>
    </lineage>
</organism>
<proteinExistence type="predicted"/>
<protein>
    <submittedName>
        <fullName evidence="1">Thiol-disulfide oxidoreductase DCC family protein</fullName>
    </submittedName>
</protein>
<keyword evidence="2" id="KW-1185">Reference proteome</keyword>
<name>A0ABR7J8V2_9FLAO</name>
<sequence length="139" mass="16139">MLNLPPNKKIILFDGICNLCNSAVQFIVKRDANDVFRFVALQSNLGIEICNYIGVDPTKMDSIILYEPGKAYYYKSDAALRITSNLGFLYSLTIVFKIIPESVRNMIYDYIAKNRYRWFGKKEECMIPTNELKDKFLEQ</sequence>
<dbReference type="Pfam" id="PF04134">
    <property type="entry name" value="DCC1-like"/>
    <property type="match status" value="1"/>
</dbReference>
<dbReference type="InterPro" id="IPR052927">
    <property type="entry name" value="DCC_oxidoreductase"/>
</dbReference>
<dbReference type="PANTHER" id="PTHR33639">
    <property type="entry name" value="THIOL-DISULFIDE OXIDOREDUCTASE DCC"/>
    <property type="match status" value="1"/>
</dbReference>
<dbReference type="Proteomes" id="UP000629963">
    <property type="component" value="Unassembled WGS sequence"/>
</dbReference>
<reference evidence="1 2" key="1">
    <citation type="submission" date="2020-08" db="EMBL/GenBank/DDBJ databases">
        <title>Description of novel Flavobacterium F-380 isolate.</title>
        <authorList>
            <person name="Saticioglu I.B."/>
            <person name="Duman M."/>
            <person name="Altun S."/>
        </authorList>
    </citation>
    <scope>NUCLEOTIDE SEQUENCE [LARGE SCALE GENOMIC DNA]</scope>
    <source>
        <strain evidence="1 2">F-380</strain>
    </source>
</reference>
<dbReference type="InterPro" id="IPR007263">
    <property type="entry name" value="DCC1-like"/>
</dbReference>
<dbReference type="RefSeq" id="WP_187010456.1">
    <property type="nucleotide sequence ID" value="NZ_JACRUI010000003.1"/>
</dbReference>